<proteinExistence type="predicted"/>
<dbReference type="Proteomes" id="UP000056905">
    <property type="component" value="Chromosome"/>
</dbReference>
<dbReference type="EMBL" id="CP013002">
    <property type="protein sequence ID" value="ALL13161.1"/>
    <property type="molecule type" value="Genomic_DNA"/>
</dbReference>
<sequence>MRDEDPIMLSVAPQYARAILAGIKGVELRRRAPRLQAGTRAWLYSTLPVGEVVAMLTIDKVVEAPLAELWGRYGPHTAIARPAFDAYFAGLDRGAALIIRDVQALKEPVSLQALREKGAFQPPQFYRRMGSDAPNALLNDSELHPAVQVAVG</sequence>
<evidence type="ECO:0008006" key="3">
    <source>
        <dbReference type="Google" id="ProtNLM"/>
    </source>
</evidence>
<accession>A0A0P0NZC8</accession>
<gene>
    <name evidence="1" type="ORF">AQ619_07230</name>
</gene>
<name>A0A0P0NZC8_9CAUL</name>
<dbReference type="AlphaFoldDB" id="A0A0P0NZC8"/>
<dbReference type="OrthoDB" id="9797478at2"/>
<reference evidence="1 2" key="1">
    <citation type="submission" date="2015-10" db="EMBL/GenBank/DDBJ databases">
        <title>Conservation of the essential genome among Caulobacter and Brevundimonas species.</title>
        <authorList>
            <person name="Scott D."/>
            <person name="Ely B."/>
        </authorList>
    </citation>
    <scope>NUCLEOTIDE SEQUENCE [LARGE SCALE GENOMIC DNA]</scope>
    <source>
        <strain evidence="1 2">CB4</strain>
    </source>
</reference>
<dbReference type="SUPFAM" id="SSF88697">
    <property type="entry name" value="PUA domain-like"/>
    <property type="match status" value="1"/>
</dbReference>
<dbReference type="RefSeq" id="WP_062145891.1">
    <property type="nucleotide sequence ID" value="NZ_CP013002.1"/>
</dbReference>
<protein>
    <recommendedName>
        <fullName evidence="3">ASCH domain-containing protein</fullName>
    </recommendedName>
</protein>
<dbReference type="InterPro" id="IPR015947">
    <property type="entry name" value="PUA-like_sf"/>
</dbReference>
<dbReference type="KEGG" id="chq:AQ619_07230"/>
<keyword evidence="2" id="KW-1185">Reference proteome</keyword>
<evidence type="ECO:0000313" key="2">
    <source>
        <dbReference type="Proteomes" id="UP000056905"/>
    </source>
</evidence>
<evidence type="ECO:0000313" key="1">
    <source>
        <dbReference type="EMBL" id="ALL13161.1"/>
    </source>
</evidence>
<dbReference type="STRING" id="69395.AQ619_07230"/>
<organism evidence="1 2">
    <name type="scientific">Caulobacter henricii</name>
    <dbReference type="NCBI Taxonomy" id="69395"/>
    <lineage>
        <taxon>Bacteria</taxon>
        <taxon>Pseudomonadati</taxon>
        <taxon>Pseudomonadota</taxon>
        <taxon>Alphaproteobacteria</taxon>
        <taxon>Caulobacterales</taxon>
        <taxon>Caulobacteraceae</taxon>
        <taxon>Caulobacter</taxon>
    </lineage>
</organism>
<dbReference type="Gene3D" id="2.30.130.30">
    <property type="entry name" value="Hypothetical protein"/>
    <property type="match status" value="1"/>
</dbReference>